<evidence type="ECO:0000256" key="1">
    <source>
        <dbReference type="ARBA" id="ARBA00001974"/>
    </source>
</evidence>
<dbReference type="InterPro" id="IPR006091">
    <property type="entry name" value="Acyl-CoA_Oxase/DH_mid-dom"/>
</dbReference>
<keyword evidence="3 6" id="KW-0285">Flavoprotein</keyword>
<dbReference type="OrthoDB" id="8876745at2"/>
<dbReference type="CDD" id="cd00567">
    <property type="entry name" value="ACAD"/>
    <property type="match status" value="1"/>
</dbReference>
<dbReference type="Gene3D" id="1.20.140.10">
    <property type="entry name" value="Butyryl-CoA Dehydrogenase, subunit A, domain 3"/>
    <property type="match status" value="1"/>
</dbReference>
<dbReference type="FunFam" id="2.40.110.10:FF:000002">
    <property type="entry name" value="Acyl-CoA dehydrogenase fadE12"/>
    <property type="match status" value="1"/>
</dbReference>
<dbReference type="InterPro" id="IPR013786">
    <property type="entry name" value="AcylCoA_DH/ox_N"/>
</dbReference>
<dbReference type="GO" id="GO:0005737">
    <property type="term" value="C:cytoplasm"/>
    <property type="evidence" value="ECO:0007669"/>
    <property type="project" value="TreeGrafter"/>
</dbReference>
<dbReference type="InterPro" id="IPR009075">
    <property type="entry name" value="AcylCo_DH/oxidase_C"/>
</dbReference>
<dbReference type="InterPro" id="IPR037069">
    <property type="entry name" value="AcylCoA_DH/ox_N_sf"/>
</dbReference>
<dbReference type="InterPro" id="IPR046373">
    <property type="entry name" value="Acyl-CoA_Oxase/DH_mid-dom_sf"/>
</dbReference>
<dbReference type="GO" id="GO:0003995">
    <property type="term" value="F:acyl-CoA dehydrogenase activity"/>
    <property type="evidence" value="ECO:0007669"/>
    <property type="project" value="InterPro"/>
</dbReference>
<evidence type="ECO:0000256" key="3">
    <source>
        <dbReference type="ARBA" id="ARBA00022630"/>
    </source>
</evidence>
<evidence type="ECO:0000259" key="8">
    <source>
        <dbReference type="Pfam" id="PF02770"/>
    </source>
</evidence>
<accession>A0A1I4XIG4</accession>
<dbReference type="SUPFAM" id="SSF56645">
    <property type="entry name" value="Acyl-CoA dehydrogenase NM domain-like"/>
    <property type="match status" value="1"/>
</dbReference>
<feature type="domain" description="Acyl-CoA dehydrogenase/oxidase N-terminal" evidence="9">
    <location>
        <begin position="7"/>
        <end position="119"/>
    </location>
</feature>
<dbReference type="Pfam" id="PF00441">
    <property type="entry name" value="Acyl-CoA_dh_1"/>
    <property type="match status" value="1"/>
</dbReference>
<dbReference type="PROSITE" id="PS00073">
    <property type="entry name" value="ACYL_COA_DH_2"/>
    <property type="match status" value="1"/>
</dbReference>
<evidence type="ECO:0000256" key="2">
    <source>
        <dbReference type="ARBA" id="ARBA00009347"/>
    </source>
</evidence>
<evidence type="ECO:0000259" key="7">
    <source>
        <dbReference type="Pfam" id="PF00441"/>
    </source>
</evidence>
<evidence type="ECO:0000256" key="4">
    <source>
        <dbReference type="ARBA" id="ARBA00022827"/>
    </source>
</evidence>
<proteinExistence type="inferred from homology"/>
<dbReference type="Gene3D" id="1.10.540.10">
    <property type="entry name" value="Acyl-CoA dehydrogenase/oxidase, N-terminal domain"/>
    <property type="match status" value="1"/>
</dbReference>
<dbReference type="InterPro" id="IPR009100">
    <property type="entry name" value="AcylCoA_DH/oxidase_NM_dom_sf"/>
</dbReference>
<dbReference type="InterPro" id="IPR050741">
    <property type="entry name" value="Acyl-CoA_dehydrogenase"/>
</dbReference>
<dbReference type="Gene3D" id="2.40.110.10">
    <property type="entry name" value="Butyryl-CoA Dehydrogenase, subunit A, domain 2"/>
    <property type="match status" value="1"/>
</dbReference>
<comment type="similarity">
    <text evidence="2 6">Belongs to the acyl-CoA dehydrogenase family.</text>
</comment>
<dbReference type="FunFam" id="1.20.140.10:FF:000012">
    <property type="entry name" value="Acyl-CoA dehydrogenase fadE12"/>
    <property type="match status" value="1"/>
</dbReference>
<feature type="domain" description="Acyl-CoA dehydrogenase/oxidase C-terminal" evidence="7">
    <location>
        <begin position="233"/>
        <end position="380"/>
    </location>
</feature>
<dbReference type="AlphaFoldDB" id="A0A1I4XIG4"/>
<dbReference type="PANTHER" id="PTHR48083">
    <property type="entry name" value="MEDIUM-CHAIN SPECIFIC ACYL-COA DEHYDROGENASE, MITOCHONDRIAL-RELATED"/>
    <property type="match status" value="1"/>
</dbReference>
<keyword evidence="5 6" id="KW-0560">Oxidoreductase</keyword>
<evidence type="ECO:0000313" key="10">
    <source>
        <dbReference type="EMBL" id="SFN25624.1"/>
    </source>
</evidence>
<evidence type="ECO:0000313" key="11">
    <source>
        <dbReference type="Proteomes" id="UP000199614"/>
    </source>
</evidence>
<dbReference type="PANTHER" id="PTHR48083:SF1">
    <property type="entry name" value="DEHYDROGENASE, PUTATIVE (AFU_ORTHOLOGUE AFUA_7G06510)-RELATED"/>
    <property type="match status" value="1"/>
</dbReference>
<dbReference type="GO" id="GO:0050660">
    <property type="term" value="F:flavin adenine dinucleotide binding"/>
    <property type="evidence" value="ECO:0007669"/>
    <property type="project" value="InterPro"/>
</dbReference>
<comment type="cofactor">
    <cofactor evidence="1 6">
        <name>FAD</name>
        <dbReference type="ChEBI" id="CHEBI:57692"/>
    </cofactor>
</comment>
<sequence>MDFTVDDDLETVRRAIAELAAGFDAEYWERHDREHAFPWEFYTTLADAGWLGISIPEEYGGGGLGVAAASVMVETLARSGGAMNACTPVHLGMFGMNIVAKHGSERMRRETLTRVATGDLHACFGVTEPDAGTDTSRIRTRAERDGEHYVVNGRKVWISKAGESEVIVLAVRTAPRRDDAPMHGISILLVDMATPGISVTPIPKMGRNAVASNEVSFDDVRVPVSALVGAEHEGFSVLLDGLNPERILIAHEALGIGRAAVDAAVRYAKERTVFDRPIGQNQGIAFPLAEATARLDAAELVCRKAAWLYDNGHRCAREANTAKYLAADAGFFAADRAMQTFGGMGYAEEYGIPRYFREARLMQIAPVSQELVLAFIAQNVLGLPKSY</sequence>
<name>A0A1I4XIG4_PSUAM</name>
<dbReference type="GO" id="GO:0033539">
    <property type="term" value="P:fatty acid beta-oxidation using acyl-CoA dehydrogenase"/>
    <property type="evidence" value="ECO:0007669"/>
    <property type="project" value="TreeGrafter"/>
</dbReference>
<dbReference type="STRING" id="260086.SAMN05216207_101177"/>
<keyword evidence="4 6" id="KW-0274">FAD</keyword>
<organism evidence="10 11">
    <name type="scientific">Pseudonocardia ammonioxydans</name>
    <dbReference type="NCBI Taxonomy" id="260086"/>
    <lineage>
        <taxon>Bacteria</taxon>
        <taxon>Bacillati</taxon>
        <taxon>Actinomycetota</taxon>
        <taxon>Actinomycetes</taxon>
        <taxon>Pseudonocardiales</taxon>
        <taxon>Pseudonocardiaceae</taxon>
        <taxon>Pseudonocardia</taxon>
    </lineage>
</organism>
<dbReference type="InterPro" id="IPR036250">
    <property type="entry name" value="AcylCo_DH-like_C"/>
</dbReference>
<reference evidence="10 11" key="1">
    <citation type="submission" date="2016-10" db="EMBL/GenBank/DDBJ databases">
        <authorList>
            <person name="de Groot N.N."/>
        </authorList>
    </citation>
    <scope>NUCLEOTIDE SEQUENCE [LARGE SCALE GENOMIC DNA]</scope>
    <source>
        <strain evidence="10 11">CGMCC 4.1877</strain>
    </source>
</reference>
<feature type="domain" description="Acyl-CoA oxidase/dehydrogenase middle" evidence="8">
    <location>
        <begin position="123"/>
        <end position="220"/>
    </location>
</feature>
<dbReference type="SUPFAM" id="SSF47203">
    <property type="entry name" value="Acyl-CoA dehydrogenase C-terminal domain-like"/>
    <property type="match status" value="1"/>
</dbReference>
<dbReference type="InterPro" id="IPR006089">
    <property type="entry name" value="Acyl-CoA_DH_CS"/>
</dbReference>
<gene>
    <name evidence="10" type="ORF">SAMN05216207_101177</name>
</gene>
<evidence type="ECO:0000259" key="9">
    <source>
        <dbReference type="Pfam" id="PF02771"/>
    </source>
</evidence>
<keyword evidence="11" id="KW-1185">Reference proteome</keyword>
<dbReference type="Proteomes" id="UP000199614">
    <property type="component" value="Unassembled WGS sequence"/>
</dbReference>
<dbReference type="RefSeq" id="WP_093342059.1">
    <property type="nucleotide sequence ID" value="NZ_FOUY01000011.1"/>
</dbReference>
<dbReference type="EMBL" id="FOUY01000011">
    <property type="protein sequence ID" value="SFN25624.1"/>
    <property type="molecule type" value="Genomic_DNA"/>
</dbReference>
<evidence type="ECO:0000256" key="5">
    <source>
        <dbReference type="ARBA" id="ARBA00023002"/>
    </source>
</evidence>
<dbReference type="PIRSF" id="PIRSF016578">
    <property type="entry name" value="HsaA"/>
    <property type="match status" value="1"/>
</dbReference>
<dbReference type="Pfam" id="PF02771">
    <property type="entry name" value="Acyl-CoA_dh_N"/>
    <property type="match status" value="1"/>
</dbReference>
<evidence type="ECO:0000256" key="6">
    <source>
        <dbReference type="RuleBase" id="RU362125"/>
    </source>
</evidence>
<dbReference type="Pfam" id="PF02770">
    <property type="entry name" value="Acyl-CoA_dh_M"/>
    <property type="match status" value="1"/>
</dbReference>
<protein>
    <submittedName>
        <fullName evidence="10">Acyl-CoA dehydrogenase</fullName>
    </submittedName>
</protein>